<dbReference type="GO" id="GO:0070181">
    <property type="term" value="F:small ribosomal subunit rRNA binding"/>
    <property type="evidence" value="ECO:0007669"/>
    <property type="project" value="TreeGrafter"/>
</dbReference>
<feature type="region of interest" description="Disordered" evidence="6">
    <location>
        <begin position="34"/>
        <end position="63"/>
    </location>
</feature>
<dbReference type="InterPro" id="IPR036510">
    <property type="entry name" value="Ribosomal_bS20_sf"/>
</dbReference>
<dbReference type="InterPro" id="IPR002583">
    <property type="entry name" value="Ribosomal_bS20"/>
</dbReference>
<dbReference type="PANTHER" id="PTHR33398">
    <property type="entry name" value="30S RIBOSOMAL PROTEIN S20"/>
    <property type="match status" value="1"/>
</dbReference>
<evidence type="ECO:0000256" key="6">
    <source>
        <dbReference type="SAM" id="MobiDB-lite"/>
    </source>
</evidence>
<reference evidence="7" key="1">
    <citation type="journal article" date="2014" name="Front. Microbiol.">
        <title>High frequency of phylogenetically diverse reductive dehalogenase-homologous genes in deep subseafloor sedimentary metagenomes.</title>
        <authorList>
            <person name="Kawai M."/>
            <person name="Futagami T."/>
            <person name="Toyoda A."/>
            <person name="Takaki Y."/>
            <person name="Nishi S."/>
            <person name="Hori S."/>
            <person name="Arai W."/>
            <person name="Tsubouchi T."/>
            <person name="Morono Y."/>
            <person name="Uchiyama I."/>
            <person name="Ito T."/>
            <person name="Fujiyama A."/>
            <person name="Inagaki F."/>
            <person name="Takami H."/>
        </authorList>
    </citation>
    <scope>NUCLEOTIDE SEQUENCE</scope>
    <source>
        <strain evidence="7">Expedition CK06-06</strain>
    </source>
</reference>
<keyword evidence="2" id="KW-0699">rRNA-binding</keyword>
<sequence>IKTGIKHFEDAVEKGDAEAAAEQYRLVSQKLDKTAATSTMHKKTASRKKSRLAKRLKALETKE</sequence>
<dbReference type="GO" id="GO:0006412">
    <property type="term" value="P:translation"/>
    <property type="evidence" value="ECO:0007669"/>
    <property type="project" value="InterPro"/>
</dbReference>
<dbReference type="GO" id="GO:0005829">
    <property type="term" value="C:cytosol"/>
    <property type="evidence" value="ECO:0007669"/>
    <property type="project" value="TreeGrafter"/>
</dbReference>
<protein>
    <recommendedName>
        <fullName evidence="8">30S ribosomal protein S20</fullName>
    </recommendedName>
</protein>
<evidence type="ECO:0000256" key="3">
    <source>
        <dbReference type="ARBA" id="ARBA00022884"/>
    </source>
</evidence>
<comment type="caution">
    <text evidence="7">The sequence shown here is derived from an EMBL/GenBank/DDBJ whole genome shotgun (WGS) entry which is preliminary data.</text>
</comment>
<dbReference type="GO" id="GO:0015935">
    <property type="term" value="C:small ribosomal subunit"/>
    <property type="evidence" value="ECO:0007669"/>
    <property type="project" value="TreeGrafter"/>
</dbReference>
<accession>X0TPE4</accession>
<evidence type="ECO:0000313" key="7">
    <source>
        <dbReference type="EMBL" id="GAF90002.1"/>
    </source>
</evidence>
<keyword evidence="3" id="KW-0694">RNA-binding</keyword>
<gene>
    <name evidence="7" type="ORF">S01H1_20818</name>
</gene>
<dbReference type="GO" id="GO:0003735">
    <property type="term" value="F:structural constituent of ribosome"/>
    <property type="evidence" value="ECO:0007669"/>
    <property type="project" value="InterPro"/>
</dbReference>
<dbReference type="SUPFAM" id="SSF46992">
    <property type="entry name" value="Ribosomal protein S20"/>
    <property type="match status" value="1"/>
</dbReference>
<feature type="compositionally biased region" description="Basic residues" evidence="6">
    <location>
        <begin position="40"/>
        <end position="56"/>
    </location>
</feature>
<dbReference type="NCBIfam" id="TIGR00029">
    <property type="entry name" value="S20"/>
    <property type="match status" value="1"/>
</dbReference>
<feature type="non-terminal residue" evidence="7">
    <location>
        <position position="1"/>
    </location>
</feature>
<dbReference type="Pfam" id="PF01649">
    <property type="entry name" value="Ribosomal_S20p"/>
    <property type="match status" value="1"/>
</dbReference>
<name>X0TPE4_9ZZZZ</name>
<evidence type="ECO:0000256" key="5">
    <source>
        <dbReference type="ARBA" id="ARBA00023274"/>
    </source>
</evidence>
<comment type="similarity">
    <text evidence="1">Belongs to the bacterial ribosomal protein bS20 family.</text>
</comment>
<keyword evidence="4" id="KW-0689">Ribosomal protein</keyword>
<evidence type="ECO:0000256" key="2">
    <source>
        <dbReference type="ARBA" id="ARBA00022730"/>
    </source>
</evidence>
<evidence type="ECO:0000256" key="4">
    <source>
        <dbReference type="ARBA" id="ARBA00022980"/>
    </source>
</evidence>
<dbReference type="Gene3D" id="1.20.58.110">
    <property type="entry name" value="Ribosomal protein S20"/>
    <property type="match status" value="1"/>
</dbReference>
<organism evidence="7">
    <name type="scientific">marine sediment metagenome</name>
    <dbReference type="NCBI Taxonomy" id="412755"/>
    <lineage>
        <taxon>unclassified sequences</taxon>
        <taxon>metagenomes</taxon>
        <taxon>ecological metagenomes</taxon>
    </lineage>
</organism>
<keyword evidence="5" id="KW-0687">Ribonucleoprotein</keyword>
<dbReference type="PANTHER" id="PTHR33398:SF1">
    <property type="entry name" value="SMALL RIBOSOMAL SUBUNIT PROTEIN BS20C"/>
    <property type="match status" value="1"/>
</dbReference>
<evidence type="ECO:0008006" key="8">
    <source>
        <dbReference type="Google" id="ProtNLM"/>
    </source>
</evidence>
<dbReference type="AlphaFoldDB" id="X0TPE4"/>
<proteinExistence type="inferred from homology"/>
<evidence type="ECO:0000256" key="1">
    <source>
        <dbReference type="ARBA" id="ARBA00007634"/>
    </source>
</evidence>
<dbReference type="EMBL" id="BARS01011444">
    <property type="protein sequence ID" value="GAF90002.1"/>
    <property type="molecule type" value="Genomic_DNA"/>
</dbReference>